<evidence type="ECO:0000256" key="5">
    <source>
        <dbReference type="ARBA" id="ARBA00022989"/>
    </source>
</evidence>
<evidence type="ECO:0000256" key="6">
    <source>
        <dbReference type="ARBA" id="ARBA00023136"/>
    </source>
</evidence>
<keyword evidence="6 7" id="KW-0472">Membrane</keyword>
<feature type="transmembrane region" description="Helical" evidence="7">
    <location>
        <begin position="354"/>
        <end position="378"/>
    </location>
</feature>
<dbReference type="Gene3D" id="1.20.1250.20">
    <property type="entry name" value="MFS general substrate transporter like domains"/>
    <property type="match status" value="2"/>
</dbReference>
<dbReference type="InterPro" id="IPR036259">
    <property type="entry name" value="MFS_trans_sf"/>
</dbReference>
<dbReference type="PANTHER" id="PTHR23513:SF6">
    <property type="entry name" value="MAJOR FACILITATOR SUPERFAMILY ASSOCIATED DOMAIN-CONTAINING PROTEIN"/>
    <property type="match status" value="1"/>
</dbReference>
<evidence type="ECO:0000256" key="3">
    <source>
        <dbReference type="ARBA" id="ARBA00022475"/>
    </source>
</evidence>
<evidence type="ECO:0000313" key="12">
    <source>
        <dbReference type="Proteomes" id="UP000257479"/>
    </source>
</evidence>
<evidence type="ECO:0000313" key="9">
    <source>
        <dbReference type="EMBL" id="HAN24097.1"/>
    </source>
</evidence>
<evidence type="ECO:0000256" key="1">
    <source>
        <dbReference type="ARBA" id="ARBA00004651"/>
    </source>
</evidence>
<accession>A0A0F0LPV2</accession>
<feature type="transmembrane region" description="Helical" evidence="7">
    <location>
        <begin position="50"/>
        <end position="74"/>
    </location>
</feature>
<dbReference type="GO" id="GO:0005886">
    <property type="term" value="C:plasma membrane"/>
    <property type="evidence" value="ECO:0007669"/>
    <property type="project" value="UniProtKB-SubCell"/>
</dbReference>
<dbReference type="PANTHER" id="PTHR23513">
    <property type="entry name" value="INTEGRAL MEMBRANE EFFLUX PROTEIN-RELATED"/>
    <property type="match status" value="1"/>
</dbReference>
<dbReference type="PROSITE" id="PS50850">
    <property type="entry name" value="MFS"/>
    <property type="match status" value="1"/>
</dbReference>
<keyword evidence="4 7" id="KW-0812">Transmembrane</keyword>
<dbReference type="Proteomes" id="UP000257479">
    <property type="component" value="Unassembled WGS sequence"/>
</dbReference>
<dbReference type="EMBL" id="JYIY01000079">
    <property type="protein sequence ID" value="KJL35242.1"/>
    <property type="molecule type" value="Genomic_DNA"/>
</dbReference>
<feature type="transmembrane region" description="Helical" evidence="7">
    <location>
        <begin position="322"/>
        <end position="342"/>
    </location>
</feature>
<feature type="transmembrane region" description="Helical" evidence="7">
    <location>
        <begin position="233"/>
        <end position="257"/>
    </location>
</feature>
<reference evidence="10 11" key="1">
    <citation type="submission" date="2015-02" db="EMBL/GenBank/DDBJ databases">
        <title>Draft genome sequences of ten Microbacterium spp. with emphasis on heavy metal contaminated environments.</title>
        <authorList>
            <person name="Corretto E."/>
        </authorList>
    </citation>
    <scope>NUCLEOTIDE SEQUENCE [LARGE SCALE GENOMIC DNA]</scope>
    <source>
        <strain evidence="10 11">DSM 18659</strain>
    </source>
</reference>
<keyword evidence="11" id="KW-1185">Reference proteome</keyword>
<dbReference type="STRING" id="400772.RR49_02461"/>
<feature type="transmembrane region" description="Helical" evidence="7">
    <location>
        <begin position="263"/>
        <end position="285"/>
    </location>
</feature>
<keyword evidence="3" id="KW-1003">Cell membrane</keyword>
<dbReference type="Pfam" id="PF05977">
    <property type="entry name" value="MFS_3"/>
    <property type="match status" value="1"/>
</dbReference>
<evidence type="ECO:0000256" key="4">
    <source>
        <dbReference type="ARBA" id="ARBA00022692"/>
    </source>
</evidence>
<dbReference type="RefSeq" id="WP_045248373.1">
    <property type="nucleotide sequence ID" value="NZ_JYIY01000079.1"/>
</dbReference>
<feature type="domain" description="Major facilitator superfamily (MFS) profile" evidence="8">
    <location>
        <begin position="1"/>
        <end position="408"/>
    </location>
</feature>
<dbReference type="SUPFAM" id="SSF103473">
    <property type="entry name" value="MFS general substrate transporter"/>
    <property type="match status" value="1"/>
</dbReference>
<evidence type="ECO:0000259" key="8">
    <source>
        <dbReference type="PROSITE" id="PS50850"/>
    </source>
</evidence>
<dbReference type="CDD" id="cd06173">
    <property type="entry name" value="MFS_MefA_like"/>
    <property type="match status" value="1"/>
</dbReference>
<proteinExistence type="predicted"/>
<feature type="transmembrane region" description="Helical" evidence="7">
    <location>
        <begin position="95"/>
        <end position="120"/>
    </location>
</feature>
<gene>
    <name evidence="10" type="primary">entS_3</name>
    <name evidence="9" type="ORF">DCP95_05930</name>
    <name evidence="10" type="ORF">RR49_02461</name>
</gene>
<evidence type="ECO:0000256" key="2">
    <source>
        <dbReference type="ARBA" id="ARBA00022448"/>
    </source>
</evidence>
<dbReference type="AlphaFoldDB" id="A0A0F0LPV2"/>
<dbReference type="EMBL" id="DMNG01000102">
    <property type="protein sequence ID" value="HAN24097.1"/>
    <property type="molecule type" value="Genomic_DNA"/>
</dbReference>
<dbReference type="OrthoDB" id="145388at2"/>
<comment type="caution">
    <text evidence="10">The sequence shown here is derived from an EMBL/GenBank/DDBJ whole genome shotgun (WGS) entry which is preliminary data.</text>
</comment>
<comment type="subcellular location">
    <subcellularLocation>
        <location evidence="1">Cell membrane</location>
        <topology evidence="1">Multi-pass membrane protein</topology>
    </subcellularLocation>
</comment>
<dbReference type="InterPro" id="IPR020846">
    <property type="entry name" value="MFS_dom"/>
</dbReference>
<feature type="transmembrane region" description="Helical" evidence="7">
    <location>
        <begin position="384"/>
        <end position="405"/>
    </location>
</feature>
<dbReference type="InterPro" id="IPR010290">
    <property type="entry name" value="TM_effector"/>
</dbReference>
<name>A0A0F0LPV2_9MICO</name>
<dbReference type="PATRIC" id="fig|400772.4.peg.2474"/>
<sequence>MTTTAIRPAAPPLGRPFRTLWTATAFSNIADGVGRTAVPLIATTLTSDPFVIAILGALAFVPWLVFGIPAGVIVDRFDRRRIMAVANTLRLGAAVWLGALVASGAISVWTLLIGTLAFGIGETLFENAVNAAVPAIVPRERFDSANGWLQASQVTIDNFIATPIGGLLFGLSIALPLWVGAIGYLVPIALALLLPSLAVSRQVDEQTDAAASMSVHGARPALRYLWQHHYLRAVVLFTSLVGALLSFAQAPTILYFLEVQHVTPAAIGFVTAGIGLGALVGSFVAAPLVRLLGRGPVLLFANVVVAVSLVAVGLAPDVVTAIASYAVMAFAVSVWNVPWGALRQHLIPAHLFGRALGIVRTVTWGVFPVATLLGGLVARSDLRLPFTIAGALTLIVALSASRLLVRGTPRAYAAADQANSSSAS</sequence>
<evidence type="ECO:0000313" key="10">
    <source>
        <dbReference type="EMBL" id="KJL35242.1"/>
    </source>
</evidence>
<reference evidence="9 12" key="2">
    <citation type="journal article" date="2018" name="Nat. Biotechnol.">
        <title>A standardized bacterial taxonomy based on genome phylogeny substantially revises the tree of life.</title>
        <authorList>
            <person name="Parks D.H."/>
            <person name="Chuvochina M."/>
            <person name="Waite D.W."/>
            <person name="Rinke C."/>
            <person name="Skarshewski A."/>
            <person name="Chaumeil P.A."/>
            <person name="Hugenholtz P."/>
        </authorList>
    </citation>
    <scope>NUCLEOTIDE SEQUENCE [LARGE SCALE GENOMIC DNA]</scope>
    <source>
        <strain evidence="9">UBA9152</strain>
    </source>
</reference>
<evidence type="ECO:0000313" key="11">
    <source>
        <dbReference type="Proteomes" id="UP000033451"/>
    </source>
</evidence>
<evidence type="ECO:0000256" key="7">
    <source>
        <dbReference type="SAM" id="Phobius"/>
    </source>
</evidence>
<organism evidence="10 11">
    <name type="scientific">Microbacterium ginsengisoli</name>
    <dbReference type="NCBI Taxonomy" id="400772"/>
    <lineage>
        <taxon>Bacteria</taxon>
        <taxon>Bacillati</taxon>
        <taxon>Actinomycetota</taxon>
        <taxon>Actinomycetes</taxon>
        <taxon>Micrococcales</taxon>
        <taxon>Microbacteriaceae</taxon>
        <taxon>Microbacterium</taxon>
    </lineage>
</organism>
<dbReference type="GO" id="GO:0022857">
    <property type="term" value="F:transmembrane transporter activity"/>
    <property type="evidence" value="ECO:0007669"/>
    <property type="project" value="InterPro"/>
</dbReference>
<feature type="transmembrane region" description="Helical" evidence="7">
    <location>
        <begin position="297"/>
        <end position="316"/>
    </location>
</feature>
<protein>
    <submittedName>
        <fullName evidence="10">Enterobactin exporter EntS</fullName>
    </submittedName>
    <submittedName>
        <fullName evidence="9">MFS transporter</fullName>
    </submittedName>
</protein>
<feature type="transmembrane region" description="Helical" evidence="7">
    <location>
        <begin position="167"/>
        <end position="194"/>
    </location>
</feature>
<dbReference type="Proteomes" id="UP000033451">
    <property type="component" value="Unassembled WGS sequence"/>
</dbReference>
<keyword evidence="2" id="KW-0813">Transport</keyword>
<keyword evidence="5 7" id="KW-1133">Transmembrane helix</keyword>